<dbReference type="InterPro" id="IPR057670">
    <property type="entry name" value="SH3_retrovirus"/>
</dbReference>
<dbReference type="GeneID" id="104738171"/>
<dbReference type="InterPro" id="IPR012337">
    <property type="entry name" value="RNaseH-like_sf"/>
</dbReference>
<sequence length="396" mass="44348">MTAKSEVPQLIRNFCVMSTRQFGKPVQSFRTDNGTEFMGLTSYFQEHSILHQTSCVDTPQQNGRVERKHRHILNVARACLFQSHMPVKFWGESVLTATHLINRTPSSMLKNKTPYELLFGRRPSYSMIRTFGCLCYAHLRSRDKDKFGPRSRKCVFVGYPYGKKGWRLFDLTTEKFFVSRDVRFEEEIFPFSHPMSPSSLPIQQPVVVDDDWSTPPVPPTVAVVSPDFSSSPAVGPVLPEEEPLPPSTVVPSPGSPSTSFSSPVDETSETTSPVTPGLPELLGKGQRKKFPSVLHKDFVVPPVHSSSHALAPDLLDSLSSSTVSGTVLYPITTFLSNVGFSANHIAFMAKILDSHEPKHFKDAVKIKKWCEAMRKEIDALEANNTWDVTDLKESYQ</sequence>
<dbReference type="PANTHER" id="PTHR42648">
    <property type="entry name" value="TRANSPOSASE, PUTATIVE-RELATED"/>
    <property type="match status" value="1"/>
</dbReference>
<feature type="domain" description="Integrase catalytic" evidence="2">
    <location>
        <begin position="1"/>
        <end position="122"/>
    </location>
</feature>
<dbReference type="InterPro" id="IPR039537">
    <property type="entry name" value="Retrotran_Ty1/copia-like"/>
</dbReference>
<proteinExistence type="predicted"/>
<protein>
    <submittedName>
        <fullName evidence="4">Uncharacterized protein LOC104738171</fullName>
    </submittedName>
</protein>
<name>A0ABM0VIG8_CAMSA</name>
<dbReference type="RefSeq" id="XP_010456691.1">
    <property type="nucleotide sequence ID" value="XM_010458389.1"/>
</dbReference>
<dbReference type="InterPro" id="IPR001584">
    <property type="entry name" value="Integrase_cat-core"/>
</dbReference>
<dbReference type="PANTHER" id="PTHR42648:SF31">
    <property type="entry name" value="RNA-DIRECTED DNA POLYMERASE"/>
    <property type="match status" value="1"/>
</dbReference>
<evidence type="ECO:0000313" key="3">
    <source>
        <dbReference type="Proteomes" id="UP000694864"/>
    </source>
</evidence>
<feature type="compositionally biased region" description="Low complexity" evidence="1">
    <location>
        <begin position="247"/>
        <end position="264"/>
    </location>
</feature>
<keyword evidence="3" id="KW-1185">Reference proteome</keyword>
<dbReference type="PROSITE" id="PS50994">
    <property type="entry name" value="INTEGRASE"/>
    <property type="match status" value="1"/>
</dbReference>
<evidence type="ECO:0000259" key="2">
    <source>
        <dbReference type="PROSITE" id="PS50994"/>
    </source>
</evidence>
<gene>
    <name evidence="4" type="primary">LOC104738171</name>
</gene>
<dbReference type="Pfam" id="PF25597">
    <property type="entry name" value="SH3_retrovirus"/>
    <property type="match status" value="1"/>
</dbReference>
<dbReference type="InterPro" id="IPR036397">
    <property type="entry name" value="RNaseH_sf"/>
</dbReference>
<organism evidence="3 4">
    <name type="scientific">Camelina sativa</name>
    <name type="common">False flax</name>
    <name type="synonym">Myagrum sativum</name>
    <dbReference type="NCBI Taxonomy" id="90675"/>
    <lineage>
        <taxon>Eukaryota</taxon>
        <taxon>Viridiplantae</taxon>
        <taxon>Streptophyta</taxon>
        <taxon>Embryophyta</taxon>
        <taxon>Tracheophyta</taxon>
        <taxon>Spermatophyta</taxon>
        <taxon>Magnoliopsida</taxon>
        <taxon>eudicotyledons</taxon>
        <taxon>Gunneridae</taxon>
        <taxon>Pentapetalae</taxon>
        <taxon>rosids</taxon>
        <taxon>malvids</taxon>
        <taxon>Brassicales</taxon>
        <taxon>Brassicaceae</taxon>
        <taxon>Camelineae</taxon>
        <taxon>Camelina</taxon>
    </lineage>
</organism>
<evidence type="ECO:0000313" key="4">
    <source>
        <dbReference type="RefSeq" id="XP_010456691.1"/>
    </source>
</evidence>
<dbReference type="Gene3D" id="3.30.420.10">
    <property type="entry name" value="Ribonuclease H-like superfamily/Ribonuclease H"/>
    <property type="match status" value="1"/>
</dbReference>
<dbReference type="SUPFAM" id="SSF53098">
    <property type="entry name" value="Ribonuclease H-like"/>
    <property type="match status" value="1"/>
</dbReference>
<evidence type="ECO:0000256" key="1">
    <source>
        <dbReference type="SAM" id="MobiDB-lite"/>
    </source>
</evidence>
<reference evidence="4" key="2">
    <citation type="submission" date="2025-08" db="UniProtKB">
        <authorList>
            <consortium name="RefSeq"/>
        </authorList>
    </citation>
    <scope>IDENTIFICATION</scope>
    <source>
        <tissue evidence="4">Leaf</tissue>
    </source>
</reference>
<accession>A0ABM0VIG8</accession>
<reference evidence="3" key="1">
    <citation type="journal article" date="2014" name="Nat. Commun.">
        <title>The emerging biofuel crop Camelina sativa retains a highly undifferentiated hexaploid genome structure.</title>
        <authorList>
            <person name="Kagale S."/>
            <person name="Koh C."/>
            <person name="Nixon J."/>
            <person name="Bollina V."/>
            <person name="Clarke W.E."/>
            <person name="Tuteja R."/>
            <person name="Spillane C."/>
            <person name="Robinson S.J."/>
            <person name="Links M.G."/>
            <person name="Clarke C."/>
            <person name="Higgins E.E."/>
            <person name="Huebert T."/>
            <person name="Sharpe A.G."/>
            <person name="Parkin I.A."/>
        </authorList>
    </citation>
    <scope>NUCLEOTIDE SEQUENCE [LARGE SCALE GENOMIC DNA]</scope>
    <source>
        <strain evidence="3">cv. DH55</strain>
    </source>
</reference>
<dbReference type="Proteomes" id="UP000694864">
    <property type="component" value="Chromosome 13"/>
</dbReference>
<feature type="region of interest" description="Disordered" evidence="1">
    <location>
        <begin position="232"/>
        <end position="286"/>
    </location>
</feature>